<dbReference type="AlphaFoldDB" id="A0A4S8KS79"/>
<dbReference type="OrthoDB" id="10266508at2759"/>
<organism evidence="1 2">
    <name type="scientific">Dendrothele bispora (strain CBS 962.96)</name>
    <dbReference type="NCBI Taxonomy" id="1314807"/>
    <lineage>
        <taxon>Eukaryota</taxon>
        <taxon>Fungi</taxon>
        <taxon>Dikarya</taxon>
        <taxon>Basidiomycota</taxon>
        <taxon>Agaricomycotina</taxon>
        <taxon>Agaricomycetes</taxon>
        <taxon>Agaricomycetidae</taxon>
        <taxon>Agaricales</taxon>
        <taxon>Agaricales incertae sedis</taxon>
        <taxon>Dendrothele</taxon>
    </lineage>
</organism>
<proteinExistence type="predicted"/>
<dbReference type="Proteomes" id="UP000297245">
    <property type="component" value="Unassembled WGS sequence"/>
</dbReference>
<protein>
    <submittedName>
        <fullName evidence="1">Uncharacterized protein</fullName>
    </submittedName>
</protein>
<accession>A0A4S8KS79</accession>
<feature type="non-terminal residue" evidence="1">
    <location>
        <position position="1"/>
    </location>
</feature>
<reference evidence="1 2" key="1">
    <citation type="journal article" date="2019" name="Nat. Ecol. Evol.">
        <title>Megaphylogeny resolves global patterns of mushroom evolution.</title>
        <authorList>
            <person name="Varga T."/>
            <person name="Krizsan K."/>
            <person name="Foldi C."/>
            <person name="Dima B."/>
            <person name="Sanchez-Garcia M."/>
            <person name="Sanchez-Ramirez S."/>
            <person name="Szollosi G.J."/>
            <person name="Szarkandi J.G."/>
            <person name="Papp V."/>
            <person name="Albert L."/>
            <person name="Andreopoulos W."/>
            <person name="Angelini C."/>
            <person name="Antonin V."/>
            <person name="Barry K.W."/>
            <person name="Bougher N.L."/>
            <person name="Buchanan P."/>
            <person name="Buyck B."/>
            <person name="Bense V."/>
            <person name="Catcheside P."/>
            <person name="Chovatia M."/>
            <person name="Cooper J."/>
            <person name="Damon W."/>
            <person name="Desjardin D."/>
            <person name="Finy P."/>
            <person name="Geml J."/>
            <person name="Haridas S."/>
            <person name="Hughes K."/>
            <person name="Justo A."/>
            <person name="Karasinski D."/>
            <person name="Kautmanova I."/>
            <person name="Kiss B."/>
            <person name="Kocsube S."/>
            <person name="Kotiranta H."/>
            <person name="LaButti K.M."/>
            <person name="Lechner B.E."/>
            <person name="Liimatainen K."/>
            <person name="Lipzen A."/>
            <person name="Lukacs Z."/>
            <person name="Mihaltcheva S."/>
            <person name="Morgado L.N."/>
            <person name="Niskanen T."/>
            <person name="Noordeloos M.E."/>
            <person name="Ohm R.A."/>
            <person name="Ortiz-Santana B."/>
            <person name="Ovrebo C."/>
            <person name="Racz N."/>
            <person name="Riley R."/>
            <person name="Savchenko A."/>
            <person name="Shiryaev A."/>
            <person name="Soop K."/>
            <person name="Spirin V."/>
            <person name="Szebenyi C."/>
            <person name="Tomsovsky M."/>
            <person name="Tulloss R.E."/>
            <person name="Uehling J."/>
            <person name="Grigoriev I.V."/>
            <person name="Vagvolgyi C."/>
            <person name="Papp T."/>
            <person name="Martin F.M."/>
            <person name="Miettinen O."/>
            <person name="Hibbett D.S."/>
            <person name="Nagy L.G."/>
        </authorList>
    </citation>
    <scope>NUCLEOTIDE SEQUENCE [LARGE SCALE GENOMIC DNA]</scope>
    <source>
        <strain evidence="1 2">CBS 962.96</strain>
    </source>
</reference>
<dbReference type="EMBL" id="ML180182">
    <property type="protein sequence ID" value="THU78491.1"/>
    <property type="molecule type" value="Genomic_DNA"/>
</dbReference>
<evidence type="ECO:0000313" key="2">
    <source>
        <dbReference type="Proteomes" id="UP000297245"/>
    </source>
</evidence>
<gene>
    <name evidence="1" type="ORF">K435DRAFT_887425</name>
</gene>
<name>A0A4S8KS79_DENBC</name>
<sequence>SDEALAMAAQESGLNTVEELRLLKQQAKEVARVCKAVADGDLTQKITAPVQGMVMTS</sequence>
<feature type="non-terminal residue" evidence="1">
    <location>
        <position position="57"/>
    </location>
</feature>
<evidence type="ECO:0000313" key="1">
    <source>
        <dbReference type="EMBL" id="THU78491.1"/>
    </source>
</evidence>
<keyword evidence="2" id="KW-1185">Reference proteome</keyword>